<evidence type="ECO:0000313" key="3">
    <source>
        <dbReference type="EMBL" id="SDB12506.1"/>
    </source>
</evidence>
<feature type="domain" description="Immunoglobulin" evidence="2">
    <location>
        <begin position="342"/>
        <end position="423"/>
    </location>
</feature>
<evidence type="ECO:0000256" key="1">
    <source>
        <dbReference type="SAM" id="SignalP"/>
    </source>
</evidence>
<protein>
    <recommendedName>
        <fullName evidence="2">Immunoglobulin domain-containing protein</fullName>
    </recommendedName>
</protein>
<proteinExistence type="predicted"/>
<keyword evidence="4" id="KW-1185">Reference proteome</keyword>
<evidence type="ECO:0000313" key="4">
    <source>
        <dbReference type="Proteomes" id="UP000199228"/>
    </source>
</evidence>
<reference evidence="3 4" key="1">
    <citation type="submission" date="2016-10" db="EMBL/GenBank/DDBJ databases">
        <authorList>
            <person name="de Groot N.N."/>
        </authorList>
    </citation>
    <scope>NUCLEOTIDE SEQUENCE [LARGE SCALE GENOMIC DNA]</scope>
    <source>
        <strain evidence="3 4">DSM 3217</strain>
    </source>
</reference>
<keyword evidence="1" id="KW-0732">Signal</keyword>
<name>A0A1G6AVS1_EUBOX</name>
<accession>A0A1G6AVS1</accession>
<dbReference type="AlphaFoldDB" id="A0A1G6AVS1"/>
<feature type="domain" description="Immunoglobulin" evidence="2">
    <location>
        <begin position="627"/>
        <end position="708"/>
    </location>
</feature>
<dbReference type="RefSeq" id="WP_090172771.1">
    <property type="nucleotide sequence ID" value="NZ_FMXR01000007.1"/>
</dbReference>
<dbReference type="InterPro" id="IPR003599">
    <property type="entry name" value="Ig_sub"/>
</dbReference>
<dbReference type="EMBL" id="FMXR01000007">
    <property type="protein sequence ID" value="SDB12506.1"/>
    <property type="molecule type" value="Genomic_DNA"/>
</dbReference>
<feature type="domain" description="Immunoglobulin" evidence="2">
    <location>
        <begin position="437"/>
        <end position="518"/>
    </location>
</feature>
<dbReference type="Gene3D" id="2.60.120.380">
    <property type="match status" value="1"/>
</dbReference>
<feature type="domain" description="Immunoglobulin" evidence="2">
    <location>
        <begin position="247"/>
        <end position="328"/>
    </location>
</feature>
<dbReference type="InterPro" id="IPR013783">
    <property type="entry name" value="Ig-like_fold"/>
</dbReference>
<evidence type="ECO:0000259" key="2">
    <source>
        <dbReference type="SMART" id="SM00409"/>
    </source>
</evidence>
<organism evidence="3 4">
    <name type="scientific">Eubacterium oxidoreducens</name>
    <dbReference type="NCBI Taxonomy" id="1732"/>
    <lineage>
        <taxon>Bacteria</taxon>
        <taxon>Bacillati</taxon>
        <taxon>Bacillota</taxon>
        <taxon>Clostridia</taxon>
        <taxon>Eubacteriales</taxon>
        <taxon>Eubacteriaceae</taxon>
        <taxon>Eubacterium</taxon>
    </lineage>
</organism>
<feature type="domain" description="Immunoglobulin" evidence="2">
    <location>
        <begin position="532"/>
        <end position="613"/>
    </location>
</feature>
<dbReference type="SMART" id="SM00409">
    <property type="entry name" value="IG"/>
    <property type="match status" value="6"/>
</dbReference>
<dbReference type="Proteomes" id="UP000199228">
    <property type="component" value="Unassembled WGS sequence"/>
</dbReference>
<feature type="chain" id="PRO_5039208841" description="Immunoglobulin domain-containing protein" evidence="1">
    <location>
        <begin position="27"/>
        <end position="1003"/>
    </location>
</feature>
<sequence length="1003" mass="112536">MKCKKTWKKLVSIALALMVATGFTLVSGTGDGSVTAYASVTNTDADHAIAVSEGETYEVVIDEDNSSLWYSFTPSETTMYTIYSSNGIDPKMFLYADNLDDTYIAFNDDGLDGHNFKLVRTLEADTTYYIEAVSCEASDTYNLQVEKTRYYVDTALQELEAHPGDTLTLSPEVFIRYTTTTSAEYAWYDVNGGVNLNCSNSSYSMTVSQSRDIYCEVKIIEDEEVVSTYSVGFLIRVDSGLEVDDEDKTYYVARNTSKTLSVEASVDVGALSYTWYHRDENAGEYTEISGATSSSYTTDAITSNQEYRCKVVDDYGNYEYVYFYIYIDSGFEVTCDTDGDYFFKYYVAANESKTLSVNASVNDGEQLTYTWYLDDEDDGYTRISEATSSSYTTGAITGNQRYRCIVADDYGNYENVYFYIYIDSGFEVTRDTDGDYEFEYNVAANESKTLSVNASVNDGEQLTYTWYLYDEDDGYIRISEATSASYTTGAITSNQEYRCKVADDYGKYEYVYFYISIDSGFEVTRDTDGDYGFVYYVAANESKTLSVNASVNDGEQLTYTWYLYDEDDGYIRISEATSASYTTGAITSNQEYLCTVVDAYGNYRNVYFYIYIDSGFEVTRDTDGDYEFEYNVAVNESKTLSVDASVNDGEQLTYTWYLYDEDNGYTRISGATSASYTTGAITSNQKYRCRVADAYGNEQKIYFYLYVLRGSGNVNYGYSSSNQLEGITMSVKLMASSGAITYQWYKYNSNTGYVKIDEATSASYTVATTKREEYRCRVKDAFGNVQYSYFELNNCSHSWGEGKITKAATTTQEGVMTYTCEKCNVTKTVKIAKLSVTSMNDVTVTGIKNMTYTGKAITLSLVVKKGARTLKKGTDYTVSYKNNKDVGTATVTITGKGEYSGTLAKNFKITKAKNPLTVTYTKKTYKQDRLKKTKTFSIGAKKAEGKLQYTLSKQAKKAKITVNTKGKVTLPKKCKKGTYKITVTAAGNHNYKKLTKTVKIIVK</sequence>
<dbReference type="STRING" id="1732.SAMN02910417_00951"/>
<dbReference type="OrthoDB" id="1771092at2"/>
<dbReference type="Gene3D" id="2.60.40.2700">
    <property type="match status" value="4"/>
</dbReference>
<gene>
    <name evidence="3" type="ORF">SAMN02910417_00951</name>
</gene>
<feature type="domain" description="Immunoglobulin" evidence="2">
    <location>
        <begin position="156"/>
        <end position="238"/>
    </location>
</feature>
<feature type="signal peptide" evidence="1">
    <location>
        <begin position="1"/>
        <end position="26"/>
    </location>
</feature>
<dbReference type="Gene3D" id="2.60.40.10">
    <property type="entry name" value="Immunoglobulins"/>
    <property type="match status" value="1"/>
</dbReference>